<evidence type="ECO:0000256" key="7">
    <source>
        <dbReference type="SAM" id="MobiDB-lite"/>
    </source>
</evidence>
<evidence type="ECO:0000313" key="10">
    <source>
        <dbReference type="Proteomes" id="UP001208570"/>
    </source>
</evidence>
<evidence type="ECO:0000256" key="3">
    <source>
        <dbReference type="ARBA" id="ARBA00023015"/>
    </source>
</evidence>
<dbReference type="InterPro" id="IPR031176">
    <property type="entry name" value="ELL/occludin"/>
</dbReference>
<proteinExistence type="inferred from homology"/>
<keyword evidence="4" id="KW-0804">Transcription</keyword>
<comment type="similarity">
    <text evidence="2 6">Belongs to the ELL/occludin family.</text>
</comment>
<protein>
    <recommendedName>
        <fullName evidence="8">OCEL domain-containing protein</fullName>
    </recommendedName>
</protein>
<dbReference type="EMBL" id="JAODUP010000315">
    <property type="protein sequence ID" value="KAK2152908.1"/>
    <property type="molecule type" value="Genomic_DNA"/>
</dbReference>
<dbReference type="InterPro" id="IPR036390">
    <property type="entry name" value="WH_DNA-bd_sf"/>
</dbReference>
<evidence type="ECO:0000259" key="8">
    <source>
        <dbReference type="PROSITE" id="PS51980"/>
    </source>
</evidence>
<feature type="compositionally biased region" description="Polar residues" evidence="7">
    <location>
        <begin position="481"/>
        <end position="492"/>
    </location>
</feature>
<keyword evidence="5" id="KW-0539">Nucleus</keyword>
<feature type="compositionally biased region" description="Polar residues" evidence="7">
    <location>
        <begin position="409"/>
        <end position="439"/>
    </location>
</feature>
<accession>A0AAD9JHT7</accession>
<dbReference type="Proteomes" id="UP001208570">
    <property type="component" value="Unassembled WGS sequence"/>
</dbReference>
<evidence type="ECO:0000256" key="4">
    <source>
        <dbReference type="ARBA" id="ARBA00023163"/>
    </source>
</evidence>
<sequence>MADLAEGRQYGLSSENATNKNKSVLHVKLTDSALKALQEYQRIKDATTDQKASIQFQGSNGVIKVPVSKKSDSADGLRTFTFSLSTIPTDPNGSFECFKQSARANELNLMGVLQQKVSIRATDDSYHMTRERMTQAEEESKKQRAKEIKPSGLGVGRRVRKVIRNTTTTSASRPTSLPNLHKTCSPSNIHVAGKKEAGILNVPLRERIIHILALRPYKKPELLLKLQKDGIRSNDKNSISSVLNQVGKFNPRDNNFTLPKYLLPEVRSDWPFYTETDKQLLKRRLAQMNESPSSNTSPVVSPCNSTSSQGSPVNAQKHLIPEPKPSDQPAKKRRVAHINHKEPAEITKGNLVATGIKPTHSSLHEDDVNNHDKKNPVSSVLNQVGNISLKDNLADKKLLKRRLNHFNESALSSTSPAVSPCHSTGSQGSPTNSQKNVITNEKPHDQLVKKRRIVPVNHKEPADVTKSSLVSTVGKPVKSSLPESPSNNNQENKIIVDSDNLDVKPDYLRSYPKISSSDQRQTYKADFNAEYEEYRQLHSRIMAVTNKFLELKEQLQKQTKGSSDYKNICKRIKCEFKLVKGDPKYLEQRHRHDYLHHKLGHIKKLISEYDKSRFGSS</sequence>
<feature type="region of interest" description="Disordered" evidence="7">
    <location>
        <begin position="409"/>
        <end position="498"/>
    </location>
</feature>
<comment type="subcellular location">
    <subcellularLocation>
        <location evidence="1">Nucleus</location>
    </subcellularLocation>
</comment>
<feature type="region of interest" description="Disordered" evidence="7">
    <location>
        <begin position="287"/>
        <end position="334"/>
    </location>
</feature>
<reference evidence="9" key="1">
    <citation type="journal article" date="2023" name="Mol. Biol. Evol.">
        <title>Third-Generation Sequencing Reveals the Adaptive Role of the Epigenome in Three Deep-Sea Polychaetes.</title>
        <authorList>
            <person name="Perez M."/>
            <person name="Aroh O."/>
            <person name="Sun Y."/>
            <person name="Lan Y."/>
            <person name="Juniper S.K."/>
            <person name="Young C.R."/>
            <person name="Angers B."/>
            <person name="Qian P.Y."/>
        </authorList>
    </citation>
    <scope>NUCLEOTIDE SEQUENCE</scope>
    <source>
        <strain evidence="9">P08H-3</strain>
    </source>
</reference>
<dbReference type="PANTHER" id="PTHR23288:SF17">
    <property type="entry name" value="RNA POLYMERASE II ELONGATION FACTOR ELL"/>
    <property type="match status" value="1"/>
</dbReference>
<comment type="caution">
    <text evidence="9">The sequence shown here is derived from an EMBL/GenBank/DDBJ whole genome shotgun (WGS) entry which is preliminary data.</text>
</comment>
<dbReference type="GO" id="GO:0042795">
    <property type="term" value="P:snRNA transcription by RNA polymerase II"/>
    <property type="evidence" value="ECO:0007669"/>
    <property type="project" value="TreeGrafter"/>
</dbReference>
<feature type="compositionally biased region" description="Low complexity" evidence="7">
    <location>
        <begin position="291"/>
        <end position="305"/>
    </location>
</feature>
<dbReference type="GO" id="GO:0000987">
    <property type="term" value="F:cis-regulatory region sequence-specific DNA binding"/>
    <property type="evidence" value="ECO:0007669"/>
    <property type="project" value="TreeGrafter"/>
</dbReference>
<dbReference type="InterPro" id="IPR042065">
    <property type="entry name" value="E3_ELL-like"/>
</dbReference>
<dbReference type="GO" id="GO:0008023">
    <property type="term" value="C:transcription elongation factor complex"/>
    <property type="evidence" value="ECO:0007669"/>
    <property type="project" value="InterPro"/>
</dbReference>
<keyword evidence="10" id="KW-1185">Reference proteome</keyword>
<dbReference type="Gene3D" id="1.10.10.2670">
    <property type="entry name" value="E3 ubiquitin-protein ligase"/>
    <property type="match status" value="1"/>
</dbReference>
<feature type="domain" description="OCEL" evidence="8">
    <location>
        <begin position="505"/>
        <end position="614"/>
    </location>
</feature>
<dbReference type="PROSITE" id="PS51980">
    <property type="entry name" value="OCEL"/>
    <property type="match status" value="1"/>
</dbReference>
<dbReference type="Pfam" id="PF07303">
    <property type="entry name" value="Occludin_ELL"/>
    <property type="match status" value="1"/>
</dbReference>
<evidence type="ECO:0000256" key="2">
    <source>
        <dbReference type="ARBA" id="ARBA00009171"/>
    </source>
</evidence>
<dbReference type="InterPro" id="IPR019464">
    <property type="entry name" value="ELL_N"/>
</dbReference>
<keyword evidence="3" id="KW-0805">Transcription regulation</keyword>
<dbReference type="GO" id="GO:0006368">
    <property type="term" value="P:transcription elongation by RNA polymerase II"/>
    <property type="evidence" value="ECO:0007669"/>
    <property type="project" value="InterPro"/>
</dbReference>
<dbReference type="PANTHER" id="PTHR23288">
    <property type="entry name" value="OCCLUDIN AND RNA POLYMERASE II ELONGATION FACTOR ELL"/>
    <property type="match status" value="1"/>
</dbReference>
<dbReference type="GO" id="GO:0032968">
    <property type="term" value="P:positive regulation of transcription elongation by RNA polymerase II"/>
    <property type="evidence" value="ECO:0007669"/>
    <property type="project" value="TreeGrafter"/>
</dbReference>
<dbReference type="SUPFAM" id="SSF46785">
    <property type="entry name" value="Winged helix' DNA-binding domain"/>
    <property type="match status" value="1"/>
</dbReference>
<organism evidence="9 10">
    <name type="scientific">Paralvinella palmiformis</name>
    <dbReference type="NCBI Taxonomy" id="53620"/>
    <lineage>
        <taxon>Eukaryota</taxon>
        <taxon>Metazoa</taxon>
        <taxon>Spiralia</taxon>
        <taxon>Lophotrochozoa</taxon>
        <taxon>Annelida</taxon>
        <taxon>Polychaeta</taxon>
        <taxon>Sedentaria</taxon>
        <taxon>Canalipalpata</taxon>
        <taxon>Terebellida</taxon>
        <taxon>Terebelliformia</taxon>
        <taxon>Alvinellidae</taxon>
        <taxon>Paralvinella</taxon>
    </lineage>
</organism>
<dbReference type="Pfam" id="PF10390">
    <property type="entry name" value="ELL"/>
    <property type="match status" value="1"/>
</dbReference>
<evidence type="ECO:0000256" key="1">
    <source>
        <dbReference type="ARBA" id="ARBA00004123"/>
    </source>
</evidence>
<evidence type="ECO:0000313" key="9">
    <source>
        <dbReference type="EMBL" id="KAK2152908.1"/>
    </source>
</evidence>
<dbReference type="SUPFAM" id="SSF144292">
    <property type="entry name" value="occludin/ELL-like"/>
    <property type="match status" value="1"/>
</dbReference>
<name>A0AAD9JHT7_9ANNE</name>
<dbReference type="InterPro" id="IPR010844">
    <property type="entry name" value="Occludin_ELL"/>
</dbReference>
<gene>
    <name evidence="9" type="ORF">LSH36_315g05048</name>
</gene>
<evidence type="ECO:0000256" key="6">
    <source>
        <dbReference type="PROSITE-ProRule" id="PRU01324"/>
    </source>
</evidence>
<dbReference type="AlphaFoldDB" id="A0AAD9JHT7"/>
<evidence type="ECO:0000256" key="5">
    <source>
        <dbReference type="ARBA" id="ARBA00023242"/>
    </source>
</evidence>
<dbReference type="Gene3D" id="6.10.140.340">
    <property type="match status" value="1"/>
</dbReference>